<reference evidence="5" key="1">
    <citation type="journal article" date="2019" name="Int. J. Syst. Evol. Microbiol.">
        <title>The Global Catalogue of Microorganisms (GCM) 10K type strain sequencing project: providing services to taxonomists for standard genome sequencing and annotation.</title>
        <authorList>
            <consortium name="The Broad Institute Genomics Platform"/>
            <consortium name="The Broad Institute Genome Sequencing Center for Infectious Disease"/>
            <person name="Wu L."/>
            <person name="Ma J."/>
        </authorList>
    </citation>
    <scope>NUCLEOTIDE SEQUENCE [LARGE SCALE GENOMIC DNA]</scope>
    <source>
        <strain evidence="5">JCM 17805</strain>
    </source>
</reference>
<evidence type="ECO:0000259" key="3">
    <source>
        <dbReference type="PROSITE" id="PS50893"/>
    </source>
</evidence>
<keyword evidence="1" id="KW-0547">Nucleotide-binding</keyword>
<dbReference type="PANTHER" id="PTHR24221">
    <property type="entry name" value="ATP-BINDING CASSETTE SUB-FAMILY B"/>
    <property type="match status" value="1"/>
</dbReference>
<organism evidence="4 5">
    <name type="scientific">Kistimonas scapharcae</name>
    <dbReference type="NCBI Taxonomy" id="1036133"/>
    <lineage>
        <taxon>Bacteria</taxon>
        <taxon>Pseudomonadati</taxon>
        <taxon>Pseudomonadota</taxon>
        <taxon>Gammaproteobacteria</taxon>
        <taxon>Oceanospirillales</taxon>
        <taxon>Endozoicomonadaceae</taxon>
        <taxon>Kistimonas</taxon>
    </lineage>
</organism>
<sequence length="233" mass="25866">MAQSVATIQLQKLSVGPPDKRLLHNTSLTVEPGETLVLHGPSGGGKSTLLKTLLGGYPWTDGEYRLEGKTITAQTIDRVRAAIAYIPQQPDLGNDTVLHCLQQPFSWRSFRTKRFCRTTLLDWFQQLALDETLLQQPCSRLSGGQRQRIAIIRALMTGRRILVADEPTSALDPEASQTIRDVLLSGRYTVISASHDANWIQQCSRKLTIKDGTLVDDTAQRATNDSTMVTEHE</sequence>
<dbReference type="SUPFAM" id="SSF52540">
    <property type="entry name" value="P-loop containing nucleoside triphosphate hydrolases"/>
    <property type="match status" value="1"/>
</dbReference>
<evidence type="ECO:0000313" key="5">
    <source>
        <dbReference type="Proteomes" id="UP001500604"/>
    </source>
</evidence>
<comment type="caution">
    <text evidence="4">The sequence shown here is derived from an EMBL/GenBank/DDBJ whole genome shotgun (WGS) entry which is preliminary data.</text>
</comment>
<evidence type="ECO:0000256" key="1">
    <source>
        <dbReference type="ARBA" id="ARBA00022741"/>
    </source>
</evidence>
<dbReference type="InterPro" id="IPR039421">
    <property type="entry name" value="Type_1_exporter"/>
</dbReference>
<feature type="domain" description="ABC transporter" evidence="3">
    <location>
        <begin position="8"/>
        <end position="231"/>
    </location>
</feature>
<dbReference type="RefSeq" id="WP_345196088.1">
    <property type="nucleotide sequence ID" value="NZ_BAABFL010000350.1"/>
</dbReference>
<dbReference type="InterPro" id="IPR017871">
    <property type="entry name" value="ABC_transporter-like_CS"/>
</dbReference>
<dbReference type="Pfam" id="PF00005">
    <property type="entry name" value="ABC_tran"/>
    <property type="match status" value="1"/>
</dbReference>
<dbReference type="CDD" id="cd03228">
    <property type="entry name" value="ABCC_MRP_Like"/>
    <property type="match status" value="1"/>
</dbReference>
<protein>
    <submittedName>
        <fullName evidence="4">ATP-binding cassette domain-containing protein</fullName>
    </submittedName>
</protein>
<dbReference type="GO" id="GO:0005524">
    <property type="term" value="F:ATP binding"/>
    <property type="evidence" value="ECO:0007669"/>
    <property type="project" value="UniProtKB-KW"/>
</dbReference>
<dbReference type="PROSITE" id="PS50893">
    <property type="entry name" value="ABC_TRANSPORTER_2"/>
    <property type="match status" value="1"/>
</dbReference>
<gene>
    <name evidence="4" type="ORF">GCM10023116_23010</name>
</gene>
<keyword evidence="2 4" id="KW-0067">ATP-binding</keyword>
<proteinExistence type="predicted"/>
<evidence type="ECO:0000256" key="2">
    <source>
        <dbReference type="ARBA" id="ARBA00022840"/>
    </source>
</evidence>
<dbReference type="InterPro" id="IPR003593">
    <property type="entry name" value="AAA+_ATPase"/>
</dbReference>
<dbReference type="Proteomes" id="UP001500604">
    <property type="component" value="Unassembled WGS sequence"/>
</dbReference>
<accession>A0ABP8V3I2</accession>
<dbReference type="SMART" id="SM00382">
    <property type="entry name" value="AAA"/>
    <property type="match status" value="1"/>
</dbReference>
<evidence type="ECO:0000313" key="4">
    <source>
        <dbReference type="EMBL" id="GAA4650018.1"/>
    </source>
</evidence>
<dbReference type="InterPro" id="IPR003439">
    <property type="entry name" value="ABC_transporter-like_ATP-bd"/>
</dbReference>
<keyword evidence="5" id="KW-1185">Reference proteome</keyword>
<dbReference type="InterPro" id="IPR027417">
    <property type="entry name" value="P-loop_NTPase"/>
</dbReference>
<dbReference type="PANTHER" id="PTHR24221:SF654">
    <property type="entry name" value="ATP-BINDING CASSETTE SUB-FAMILY B MEMBER 6"/>
    <property type="match status" value="1"/>
</dbReference>
<dbReference type="PROSITE" id="PS00211">
    <property type="entry name" value="ABC_TRANSPORTER_1"/>
    <property type="match status" value="1"/>
</dbReference>
<name>A0ABP8V3I2_9GAMM</name>
<dbReference type="EMBL" id="BAABFL010000350">
    <property type="protein sequence ID" value="GAA4650018.1"/>
    <property type="molecule type" value="Genomic_DNA"/>
</dbReference>
<dbReference type="Gene3D" id="3.40.50.300">
    <property type="entry name" value="P-loop containing nucleotide triphosphate hydrolases"/>
    <property type="match status" value="1"/>
</dbReference>